<keyword evidence="3" id="KW-1185">Reference proteome</keyword>
<accession>G0V889</accession>
<dbReference type="KEGG" id="ncs:NCAS_0A11290"/>
<evidence type="ECO:0000256" key="1">
    <source>
        <dbReference type="SAM" id="MobiDB-lite"/>
    </source>
</evidence>
<sequence length="400" mass="46257">MATINRNILDDFNSDENVSLLFLSSHSQGKESSLDMNMELQPTYLKALIDNQPIRTVEDGQIVQQCYQILRIFENMVHLKDTLSDNFKKQTFLYIMVKNRNEMINRANADDQHYDDILQCRQFFQVLLNKVQEQYANLSLVTTFLYKCNFNLNNQTSLLIQLWIYLNKHIRRFKEKVSILTMISTLLLYGLELEQMKPSIKVDLYESMSHFASNLLAELNRISETMDADSMDSTSCFIHFEVCFNNLKTKVIRRENKMLRKALLSYQNTKARSIFLNTTRPLTISTTNIIPSNKITDRLPQLLSAFDDVKNLQNEVKVANKFIKSCDNSSLTSHTVNKKKKLHSYPESNTQLQLHRDASDRTIGSRSTSASSTFSSFSASTHTTEMLDNSSLFKDFTSFL</sequence>
<dbReference type="RefSeq" id="XP_003674068.1">
    <property type="nucleotide sequence ID" value="XM_003674020.1"/>
</dbReference>
<name>G0V889_NAUCA</name>
<protein>
    <submittedName>
        <fullName evidence="2">Uncharacterized protein</fullName>
    </submittedName>
</protein>
<feature type="compositionally biased region" description="Low complexity" evidence="1">
    <location>
        <begin position="365"/>
        <end position="375"/>
    </location>
</feature>
<dbReference type="GeneID" id="96901166"/>
<dbReference type="EMBL" id="HE576752">
    <property type="protein sequence ID" value="CCC67687.1"/>
    <property type="molecule type" value="Genomic_DNA"/>
</dbReference>
<organism evidence="2 3">
    <name type="scientific">Naumovozyma castellii</name>
    <name type="common">Yeast</name>
    <name type="synonym">Saccharomyces castellii</name>
    <dbReference type="NCBI Taxonomy" id="27288"/>
    <lineage>
        <taxon>Eukaryota</taxon>
        <taxon>Fungi</taxon>
        <taxon>Dikarya</taxon>
        <taxon>Ascomycota</taxon>
        <taxon>Saccharomycotina</taxon>
        <taxon>Saccharomycetes</taxon>
        <taxon>Saccharomycetales</taxon>
        <taxon>Saccharomycetaceae</taxon>
        <taxon>Naumovozyma</taxon>
    </lineage>
</organism>
<dbReference type="OMA" id="STVERFY"/>
<dbReference type="InParanoid" id="G0V889"/>
<gene>
    <name evidence="2" type="primary">NCAS0A11290</name>
    <name evidence="2" type="ordered locus">NCAS_0A11290</name>
</gene>
<feature type="region of interest" description="Disordered" evidence="1">
    <location>
        <begin position="337"/>
        <end position="375"/>
    </location>
</feature>
<dbReference type="Proteomes" id="UP000001640">
    <property type="component" value="Chromosome 1"/>
</dbReference>
<evidence type="ECO:0000313" key="2">
    <source>
        <dbReference type="EMBL" id="CCC67687.1"/>
    </source>
</evidence>
<dbReference type="HOGENOM" id="CLU_689039_0_0_1"/>
<dbReference type="AlphaFoldDB" id="G0V889"/>
<reference evidence="2 3" key="1">
    <citation type="journal article" date="2011" name="Proc. Natl. Acad. Sci. U.S.A.">
        <title>Evolutionary erosion of yeast sex chromosomes by mating-type switching accidents.</title>
        <authorList>
            <person name="Gordon J.L."/>
            <person name="Armisen D."/>
            <person name="Proux-Wera E."/>
            <person name="Oheigeartaigh S.S."/>
            <person name="Byrne K.P."/>
            <person name="Wolfe K.H."/>
        </authorList>
    </citation>
    <scope>NUCLEOTIDE SEQUENCE [LARGE SCALE GENOMIC DNA]</scope>
    <source>
        <strain evidence="3">ATCC 76901 / BCRC 22586 / CBS 4309 / NBRC 1992 / NRRL Y-12630</strain>
    </source>
</reference>
<proteinExistence type="predicted"/>
<reference key="2">
    <citation type="submission" date="2011-08" db="EMBL/GenBank/DDBJ databases">
        <title>Genome sequence of Naumovozyma castellii.</title>
        <authorList>
            <person name="Gordon J.L."/>
            <person name="Armisen D."/>
            <person name="Proux-Wera E."/>
            <person name="OhEigeartaigh S.S."/>
            <person name="Byrne K.P."/>
            <person name="Wolfe K.H."/>
        </authorList>
    </citation>
    <scope>NUCLEOTIDE SEQUENCE</scope>
    <source>
        <strain>Type strain:CBS 4309</strain>
    </source>
</reference>
<evidence type="ECO:0000313" key="3">
    <source>
        <dbReference type="Proteomes" id="UP000001640"/>
    </source>
</evidence>